<dbReference type="EMBL" id="CP061800">
    <property type="protein sequence ID" value="QTA85008.1"/>
    <property type="molecule type" value="Genomic_DNA"/>
</dbReference>
<dbReference type="Proteomes" id="UP000663722">
    <property type="component" value="Chromosome"/>
</dbReference>
<dbReference type="KEGG" id="dmm:dnm_010120"/>
<name>A0A975BGS2_9BACT</name>
<dbReference type="RefSeq" id="WP_207681245.1">
    <property type="nucleotide sequence ID" value="NZ_CP061800.1"/>
</dbReference>
<keyword evidence="2" id="KW-1185">Reference proteome</keyword>
<accession>A0A975BGS2</accession>
<evidence type="ECO:0000313" key="2">
    <source>
        <dbReference type="Proteomes" id="UP000663722"/>
    </source>
</evidence>
<protein>
    <submittedName>
        <fullName evidence="1">Uncharacterized protein</fullName>
    </submittedName>
</protein>
<proteinExistence type="predicted"/>
<reference evidence="1" key="1">
    <citation type="journal article" date="2021" name="Microb. Physiol.">
        <title>Proteogenomic Insights into the Physiology of Marine, Sulfate-Reducing, Filamentous Desulfonema limicola and Desulfonema magnum.</title>
        <authorList>
            <person name="Schnaars V."/>
            <person name="Wohlbrand L."/>
            <person name="Scheve S."/>
            <person name="Hinrichs C."/>
            <person name="Reinhardt R."/>
            <person name="Rabus R."/>
        </authorList>
    </citation>
    <scope>NUCLEOTIDE SEQUENCE</scope>
    <source>
        <strain evidence="1">4be13</strain>
    </source>
</reference>
<evidence type="ECO:0000313" key="1">
    <source>
        <dbReference type="EMBL" id="QTA85008.1"/>
    </source>
</evidence>
<organism evidence="1 2">
    <name type="scientific">Desulfonema magnum</name>
    <dbReference type="NCBI Taxonomy" id="45655"/>
    <lineage>
        <taxon>Bacteria</taxon>
        <taxon>Pseudomonadati</taxon>
        <taxon>Thermodesulfobacteriota</taxon>
        <taxon>Desulfobacteria</taxon>
        <taxon>Desulfobacterales</taxon>
        <taxon>Desulfococcaceae</taxon>
        <taxon>Desulfonema</taxon>
    </lineage>
</organism>
<gene>
    <name evidence="1" type="ORF">dnm_010120</name>
</gene>
<dbReference type="AlphaFoldDB" id="A0A975BGS2"/>
<sequence length="205" mass="23233">MGLSLHYRGKLADIQDVKAVCKTLTDIASKMNWRWVSLDEDWTKLADAKLKVTEKGAEIMGHLPLKGVSLTVDPKSESVSFFFDSEGNLCDPLNLIMITEGHLEPEDAWISVKTQFSSPETHIRIIGLLQYLKKHYIPDLQVFDEGEYWETGDFEILKEKMDFIADKIEAVANTLSLVSSGHISKYSPEELALMIEKIIEVKTEE</sequence>